<keyword evidence="1" id="KW-0175">Coiled coil</keyword>
<feature type="compositionally biased region" description="Basic and acidic residues" evidence="2">
    <location>
        <begin position="287"/>
        <end position="307"/>
    </location>
</feature>
<organism evidence="4 5">
    <name type="scientific">Strongylocentrotus purpuratus</name>
    <name type="common">Purple sea urchin</name>
    <dbReference type="NCBI Taxonomy" id="7668"/>
    <lineage>
        <taxon>Eukaryota</taxon>
        <taxon>Metazoa</taxon>
        <taxon>Echinodermata</taxon>
        <taxon>Eleutherozoa</taxon>
        <taxon>Echinozoa</taxon>
        <taxon>Echinoidea</taxon>
        <taxon>Euechinoidea</taxon>
        <taxon>Echinacea</taxon>
        <taxon>Camarodonta</taxon>
        <taxon>Echinidea</taxon>
        <taxon>Strongylocentrotidae</taxon>
        <taxon>Strongylocentrotus</taxon>
    </lineage>
</organism>
<dbReference type="KEGG" id="spu:100890504"/>
<dbReference type="RefSeq" id="XP_030846044.1">
    <property type="nucleotide sequence ID" value="XM_030990184.1"/>
</dbReference>
<dbReference type="Gene3D" id="1.10.287.1490">
    <property type="match status" value="1"/>
</dbReference>
<evidence type="ECO:0000259" key="3">
    <source>
        <dbReference type="Pfam" id="PF15821"/>
    </source>
</evidence>
<evidence type="ECO:0000313" key="4">
    <source>
        <dbReference type="EnsemblMetazoa" id="XP_030846015"/>
    </source>
</evidence>
<dbReference type="InParanoid" id="A0A7M7P9W8"/>
<evidence type="ECO:0000256" key="1">
    <source>
        <dbReference type="SAM" id="Coils"/>
    </source>
</evidence>
<dbReference type="OrthoDB" id="10027521at2759"/>
<dbReference type="KEGG" id="spu:100893805"/>
<feature type="region of interest" description="Disordered" evidence="2">
    <location>
        <begin position="443"/>
        <end position="471"/>
    </location>
</feature>
<dbReference type="GeneID" id="100890504"/>
<feature type="coiled-coil region" evidence="1">
    <location>
        <begin position="153"/>
        <end position="180"/>
    </location>
</feature>
<reference evidence="4" key="2">
    <citation type="submission" date="2021-01" db="UniProtKB">
        <authorList>
            <consortium name="EnsemblMetazoa"/>
        </authorList>
    </citation>
    <scope>IDENTIFICATION</scope>
</reference>
<feature type="compositionally biased region" description="Basic and acidic residues" evidence="2">
    <location>
        <begin position="332"/>
        <end position="345"/>
    </location>
</feature>
<dbReference type="AlphaFoldDB" id="A0A7M7P9W8"/>
<dbReference type="InterPro" id="IPR031651">
    <property type="entry name" value="DUF4709"/>
</dbReference>
<dbReference type="Proteomes" id="UP000007110">
    <property type="component" value="Unassembled WGS sequence"/>
</dbReference>
<feature type="region of interest" description="Disordered" evidence="2">
    <location>
        <begin position="286"/>
        <end position="307"/>
    </location>
</feature>
<feature type="region of interest" description="Disordered" evidence="2">
    <location>
        <begin position="332"/>
        <end position="358"/>
    </location>
</feature>
<protein>
    <recommendedName>
        <fullName evidence="3">DUF4709 domain-containing protein</fullName>
    </recommendedName>
</protein>
<dbReference type="PANTHER" id="PTHR22382:SF7">
    <property type="entry name" value="RIKEN CDNA 4921504E06 GENE"/>
    <property type="match status" value="1"/>
</dbReference>
<sequence>MDGDNNPPKSKATTKKLANITANDGAVVPYDMDDIQPSISDQQKVGFFRQDRASQTLESEILELKQMTFVLQTLLRESKELKRELAVAKQVMRADYENKLQEKALDMYCRINEHVEALEKAHRERVEVVRRSFRQQLTNSIAKIAHDWKNHASKKMNAELKKQNSNTAALQDEHKALQNQVASQEGIIEMLKMQLEQQANAPRSEASTPTAVYEVEALKDEMVAMKRKVDGLESALDGKDELIEELNRDMERLNKDVEKERIHIKQLLKELEESKATAMQEISSLKRQAEKQRLNQEKDMQEKMKKSRDEMLNLAKQHAADAQKAEEARMKLEAEKEKQERELQKNEQATFAKAAESGEEISKLNRLEKHLRGEIARLKKELAKSTKLWEKKFSVLQRSMYALKDESYLRQTLQKQAATLHHATVTYANDAPGSQVSRNAAIQPQAPQPTPNTKHSKGPHPPLPGIGQINPTRDRKLDVMSAYTVSPPPGRGIELFSVNEGQIVEPDDDYEAFTDGNFLPLPTPPPPRWINDDSRPPSANPGILMAS</sequence>
<name>A0A7M7P9W8_STRPU</name>
<dbReference type="EnsemblMetazoa" id="XM_030990155">
    <property type="protein sequence ID" value="XP_030846015"/>
    <property type="gene ID" value="LOC100890504"/>
</dbReference>
<proteinExistence type="predicted"/>
<reference evidence="5" key="1">
    <citation type="submission" date="2015-02" db="EMBL/GenBank/DDBJ databases">
        <title>Genome sequencing for Strongylocentrotus purpuratus.</title>
        <authorList>
            <person name="Murali S."/>
            <person name="Liu Y."/>
            <person name="Vee V."/>
            <person name="English A."/>
            <person name="Wang M."/>
            <person name="Skinner E."/>
            <person name="Han Y."/>
            <person name="Muzny D.M."/>
            <person name="Worley K.C."/>
            <person name="Gibbs R.A."/>
        </authorList>
    </citation>
    <scope>NUCLEOTIDE SEQUENCE</scope>
</reference>
<evidence type="ECO:0000313" key="5">
    <source>
        <dbReference type="Proteomes" id="UP000007110"/>
    </source>
</evidence>
<feature type="domain" description="DUF4709" evidence="3">
    <location>
        <begin position="37"/>
        <end position="144"/>
    </location>
</feature>
<dbReference type="InterPro" id="IPR040119">
    <property type="entry name" value="C10orf67-like"/>
</dbReference>
<dbReference type="PANTHER" id="PTHR22382">
    <property type="entry name" value="RIKEN CDNA 4921504E06 GENE"/>
    <property type="match status" value="1"/>
</dbReference>
<dbReference type="GeneID" id="100893805"/>
<dbReference type="EnsemblMetazoa" id="XM_030990184">
    <property type="protein sequence ID" value="XP_030846044"/>
    <property type="gene ID" value="LOC100893805"/>
</dbReference>
<dbReference type="OMA" id="HINKNWE"/>
<feature type="region of interest" description="Disordered" evidence="2">
    <location>
        <begin position="508"/>
        <end position="547"/>
    </location>
</feature>
<keyword evidence="5" id="KW-1185">Reference proteome</keyword>
<feature type="coiled-coil region" evidence="1">
    <location>
        <begin position="64"/>
        <end position="91"/>
    </location>
</feature>
<dbReference type="Pfam" id="PF15821">
    <property type="entry name" value="DUF4709"/>
    <property type="match status" value="1"/>
</dbReference>
<evidence type="ECO:0000256" key="2">
    <source>
        <dbReference type="SAM" id="MobiDB-lite"/>
    </source>
</evidence>
<accession>A0A7M7P9W8</accession>
<dbReference type="RefSeq" id="XP_030846015.1">
    <property type="nucleotide sequence ID" value="XM_030990155.1"/>
</dbReference>